<gene>
    <name evidence="1" type="ORF">GUJ93_ZPchr0002g26272</name>
</gene>
<dbReference type="Proteomes" id="UP000729402">
    <property type="component" value="Unassembled WGS sequence"/>
</dbReference>
<proteinExistence type="predicted"/>
<reference evidence="1" key="1">
    <citation type="journal article" date="2021" name="bioRxiv">
        <title>Whole Genome Assembly and Annotation of Northern Wild Rice, Zizania palustris L., Supports a Whole Genome Duplication in the Zizania Genus.</title>
        <authorList>
            <person name="Haas M."/>
            <person name="Kono T."/>
            <person name="Macchietto M."/>
            <person name="Millas R."/>
            <person name="McGilp L."/>
            <person name="Shao M."/>
            <person name="Duquette J."/>
            <person name="Hirsch C.N."/>
            <person name="Kimball J."/>
        </authorList>
    </citation>
    <scope>NUCLEOTIDE SEQUENCE</scope>
    <source>
        <tissue evidence="1">Fresh leaf tissue</tissue>
    </source>
</reference>
<sequence>MVRTLLDLLSHIFRTDLMALNKNNEINNENNVVKLPSAFHRVASLLPLSQPRVVPLASSYHPTASCRPIVSLASCHSIGLPPHH</sequence>
<evidence type="ECO:0000313" key="1">
    <source>
        <dbReference type="EMBL" id="KAG8059296.1"/>
    </source>
</evidence>
<reference evidence="1" key="2">
    <citation type="submission" date="2021-02" db="EMBL/GenBank/DDBJ databases">
        <authorList>
            <person name="Kimball J.A."/>
            <person name="Haas M.W."/>
            <person name="Macchietto M."/>
            <person name="Kono T."/>
            <person name="Duquette J."/>
            <person name="Shao M."/>
        </authorList>
    </citation>
    <scope>NUCLEOTIDE SEQUENCE</scope>
    <source>
        <tissue evidence="1">Fresh leaf tissue</tissue>
    </source>
</reference>
<name>A0A8J5VGH8_ZIZPA</name>
<accession>A0A8J5VGH8</accession>
<dbReference type="EMBL" id="JAAALK010000287">
    <property type="protein sequence ID" value="KAG8059296.1"/>
    <property type="molecule type" value="Genomic_DNA"/>
</dbReference>
<organism evidence="1 2">
    <name type="scientific">Zizania palustris</name>
    <name type="common">Northern wild rice</name>
    <dbReference type="NCBI Taxonomy" id="103762"/>
    <lineage>
        <taxon>Eukaryota</taxon>
        <taxon>Viridiplantae</taxon>
        <taxon>Streptophyta</taxon>
        <taxon>Embryophyta</taxon>
        <taxon>Tracheophyta</taxon>
        <taxon>Spermatophyta</taxon>
        <taxon>Magnoliopsida</taxon>
        <taxon>Liliopsida</taxon>
        <taxon>Poales</taxon>
        <taxon>Poaceae</taxon>
        <taxon>BOP clade</taxon>
        <taxon>Oryzoideae</taxon>
        <taxon>Oryzeae</taxon>
        <taxon>Zizaniinae</taxon>
        <taxon>Zizania</taxon>
    </lineage>
</organism>
<keyword evidence="2" id="KW-1185">Reference proteome</keyword>
<evidence type="ECO:0000313" key="2">
    <source>
        <dbReference type="Proteomes" id="UP000729402"/>
    </source>
</evidence>
<comment type="caution">
    <text evidence="1">The sequence shown here is derived from an EMBL/GenBank/DDBJ whole genome shotgun (WGS) entry which is preliminary data.</text>
</comment>
<dbReference type="AlphaFoldDB" id="A0A8J5VGH8"/>
<protein>
    <submittedName>
        <fullName evidence="1">Uncharacterized protein</fullName>
    </submittedName>
</protein>